<feature type="chain" id="PRO_5026818312" evidence="1">
    <location>
        <begin position="17"/>
        <end position="65"/>
    </location>
</feature>
<feature type="signal peptide" evidence="1">
    <location>
        <begin position="1"/>
        <end position="16"/>
    </location>
</feature>
<organism evidence="3 4">
    <name type="scientific">Glutamicibacter soli</name>
    <dbReference type="NCBI Taxonomy" id="453836"/>
    <lineage>
        <taxon>Bacteria</taxon>
        <taxon>Bacillati</taxon>
        <taxon>Actinomycetota</taxon>
        <taxon>Actinomycetes</taxon>
        <taxon>Micrococcales</taxon>
        <taxon>Micrococcaceae</taxon>
        <taxon>Glutamicibacter</taxon>
    </lineage>
</organism>
<dbReference type="InterPro" id="IPR012867">
    <property type="entry name" value="DUF1648"/>
</dbReference>
<evidence type="ECO:0000256" key="1">
    <source>
        <dbReference type="SAM" id="SignalP"/>
    </source>
</evidence>
<reference evidence="3 4" key="1">
    <citation type="submission" date="2020-01" db="EMBL/GenBank/DDBJ databases">
        <title>Glutamicibacter soli M275.</title>
        <authorList>
            <person name="Meng X."/>
        </authorList>
    </citation>
    <scope>NUCLEOTIDE SEQUENCE [LARGE SCALE GENOMIC DNA]</scope>
    <source>
        <strain evidence="3 4">M275</strain>
    </source>
</reference>
<sequence>MAATLCMLGTTLTACAATAHLANYPSMPMTVPTHFNIRGEADAYGPKITVLWVVLVMVLVQSLLA</sequence>
<feature type="domain" description="DUF1648" evidence="2">
    <location>
        <begin position="14"/>
        <end position="57"/>
    </location>
</feature>
<dbReference type="AlphaFoldDB" id="A0A6L9G3Q5"/>
<dbReference type="Pfam" id="PF07853">
    <property type="entry name" value="DUF1648"/>
    <property type="match status" value="1"/>
</dbReference>
<dbReference type="Proteomes" id="UP000477543">
    <property type="component" value="Unassembled WGS sequence"/>
</dbReference>
<accession>A0A6L9G3Q5</accession>
<dbReference type="RefSeq" id="WP_161448081.1">
    <property type="nucleotide sequence ID" value="NZ_WYDN01000004.1"/>
</dbReference>
<keyword evidence="1" id="KW-0732">Signal</keyword>
<evidence type="ECO:0000259" key="2">
    <source>
        <dbReference type="Pfam" id="PF07853"/>
    </source>
</evidence>
<comment type="caution">
    <text evidence="3">The sequence shown here is derived from an EMBL/GenBank/DDBJ whole genome shotgun (WGS) entry which is preliminary data.</text>
</comment>
<dbReference type="EMBL" id="WYDN01000004">
    <property type="protein sequence ID" value="NAZ15617.1"/>
    <property type="molecule type" value="Genomic_DNA"/>
</dbReference>
<protein>
    <submittedName>
        <fullName evidence="3">DUF1648 domain-containing protein</fullName>
    </submittedName>
</protein>
<proteinExistence type="predicted"/>
<name>A0A6L9G3Q5_9MICC</name>
<evidence type="ECO:0000313" key="4">
    <source>
        <dbReference type="Proteomes" id="UP000477543"/>
    </source>
</evidence>
<evidence type="ECO:0000313" key="3">
    <source>
        <dbReference type="EMBL" id="NAZ15617.1"/>
    </source>
</evidence>
<gene>
    <name evidence="3" type="ORF">GT020_05980</name>
</gene>